<evidence type="ECO:0000256" key="3">
    <source>
        <dbReference type="ARBA" id="ARBA00014897"/>
    </source>
</evidence>
<dbReference type="InterPro" id="IPR001948">
    <property type="entry name" value="Peptidase_M18"/>
</dbReference>
<comment type="caution">
    <text evidence="13">The sequence shown here is derived from an EMBL/GenBank/DDBJ whole genome shotgun (WGS) entry which is preliminary data.</text>
</comment>
<comment type="cofactor">
    <cofactor evidence="1 10 12">
        <name>Zn(2+)</name>
        <dbReference type="ChEBI" id="CHEBI:29105"/>
    </cofactor>
</comment>
<reference evidence="13" key="1">
    <citation type="submission" date="2022-12" db="EMBL/GenBank/DDBJ databases">
        <title>Clostridium sp. nov., isolated from industrial wastewater.</title>
        <authorList>
            <person name="Jiayan W."/>
        </authorList>
    </citation>
    <scope>NUCLEOTIDE SEQUENCE</scope>
    <source>
        <strain evidence="13">ZC22-4</strain>
    </source>
</reference>
<comment type="similarity">
    <text evidence="2 10 11">Belongs to the peptidase M18 family.</text>
</comment>
<gene>
    <name evidence="10" type="primary">apeB</name>
    <name evidence="13" type="ORF">OW729_16095</name>
</gene>
<evidence type="ECO:0000256" key="5">
    <source>
        <dbReference type="ARBA" id="ARBA00022670"/>
    </source>
</evidence>
<dbReference type="InterPro" id="IPR023358">
    <property type="entry name" value="Peptidase_M18_dom2"/>
</dbReference>
<dbReference type="SUPFAM" id="SSF53187">
    <property type="entry name" value="Zn-dependent exopeptidases"/>
    <property type="match status" value="1"/>
</dbReference>
<evidence type="ECO:0000256" key="12">
    <source>
        <dbReference type="RuleBase" id="RU004387"/>
    </source>
</evidence>
<evidence type="ECO:0000256" key="4">
    <source>
        <dbReference type="ARBA" id="ARBA00022438"/>
    </source>
</evidence>
<accession>A0ABT4DCX0</accession>
<keyword evidence="9 10" id="KW-0482">Metalloprotease</keyword>
<dbReference type="HAMAP" id="MF_00467">
    <property type="entry name" value="Aminopeptidase_M18_2"/>
    <property type="match status" value="1"/>
</dbReference>
<keyword evidence="7 10" id="KW-0378">Hydrolase</keyword>
<evidence type="ECO:0000313" key="13">
    <source>
        <dbReference type="EMBL" id="MCY6960140.1"/>
    </source>
</evidence>
<sequence>MSKELKIAQELIDFIYESPTAFHAVENVKEELLGNGFKELKEEDKWHIKNKGKYFVTKNNSALIAFVVGKGEVADNGFKILGAHTDSPCFRVKPNCEMTSEEAYFKINTEVYGGPIVNTWLDRPLSIAGRVILKGKNILFPEERLVNINKPIMIIPNLAIHMNREVNKGIELNRQIDTLPLVSLINDQFEKENYLLNTIAKELNIDCDEILDFDLFLYEYEKGSIIGLNEEFISCGRLDDLEAVHAGVKAIINTEASEATNVLVCFDNEEVGSSTKQGADSEMLSNILERIVLAQEGNREDYFRALAKSFIISCDAAHAVHPNKGEKCDPTNRPVINKGPAIKIAASQSYTSDGNSSAVFECICKKAGVPVQKFVNRSDERGGSTIGPISSTHINIRSVDIGIPMLAMHSVREFCGVMDHYYCIQCFEEFYK</sequence>
<dbReference type="SUPFAM" id="SSF101821">
    <property type="entry name" value="Aminopeptidase/glucanase lid domain"/>
    <property type="match status" value="1"/>
</dbReference>
<keyword evidence="14" id="KW-1185">Reference proteome</keyword>
<dbReference type="EMBL" id="JAPQFJ010000021">
    <property type="protein sequence ID" value="MCY6960140.1"/>
    <property type="molecule type" value="Genomic_DNA"/>
</dbReference>
<dbReference type="EC" id="3.4.11.-" evidence="10"/>
<evidence type="ECO:0000256" key="11">
    <source>
        <dbReference type="RuleBase" id="RU004386"/>
    </source>
</evidence>
<dbReference type="Gene3D" id="3.40.630.10">
    <property type="entry name" value="Zn peptidases"/>
    <property type="match status" value="1"/>
</dbReference>
<dbReference type="Gene3D" id="2.30.250.10">
    <property type="entry name" value="Aminopeptidase i, Domain 2"/>
    <property type="match status" value="1"/>
</dbReference>
<evidence type="ECO:0000256" key="8">
    <source>
        <dbReference type="ARBA" id="ARBA00022833"/>
    </source>
</evidence>
<evidence type="ECO:0000256" key="2">
    <source>
        <dbReference type="ARBA" id="ARBA00008290"/>
    </source>
</evidence>
<dbReference type="RefSeq" id="WP_268062577.1">
    <property type="nucleotide sequence ID" value="NZ_JAPQFJ010000021.1"/>
</dbReference>
<dbReference type="InterPro" id="IPR022984">
    <property type="entry name" value="M18_aminopeptidase_2"/>
</dbReference>
<evidence type="ECO:0000256" key="6">
    <source>
        <dbReference type="ARBA" id="ARBA00022723"/>
    </source>
</evidence>
<protein>
    <recommendedName>
        <fullName evidence="3 10">Probable M18 family aminopeptidase 2</fullName>
        <ecNumber evidence="10">3.4.11.-</ecNumber>
    </recommendedName>
</protein>
<dbReference type="NCBIfam" id="NF002759">
    <property type="entry name" value="PRK02813.1"/>
    <property type="match status" value="1"/>
</dbReference>
<proteinExistence type="inferred from homology"/>
<keyword evidence="8 10" id="KW-0862">Zinc</keyword>
<dbReference type="GO" id="GO:0004177">
    <property type="term" value="F:aminopeptidase activity"/>
    <property type="evidence" value="ECO:0007669"/>
    <property type="project" value="UniProtKB-KW"/>
</dbReference>
<keyword evidence="6 10" id="KW-0479">Metal-binding</keyword>
<keyword evidence="4 10" id="KW-0031">Aminopeptidase</keyword>
<feature type="binding site" evidence="10">
    <location>
        <position position="409"/>
    </location>
    <ligand>
        <name>Zn(2+)</name>
        <dbReference type="ChEBI" id="CHEBI:29105"/>
    </ligand>
</feature>
<dbReference type="PANTHER" id="PTHR28570:SF3">
    <property type="entry name" value="ASPARTYL AMINOPEPTIDASE"/>
    <property type="match status" value="1"/>
</dbReference>
<evidence type="ECO:0000313" key="14">
    <source>
        <dbReference type="Proteomes" id="UP001144612"/>
    </source>
</evidence>
<name>A0ABT4DCX0_9CLOT</name>
<dbReference type="Proteomes" id="UP001144612">
    <property type="component" value="Unassembled WGS sequence"/>
</dbReference>
<organism evidence="13 14">
    <name type="scientific">Clostridium brassicae</name>
    <dbReference type="NCBI Taxonomy" id="2999072"/>
    <lineage>
        <taxon>Bacteria</taxon>
        <taxon>Bacillati</taxon>
        <taxon>Bacillota</taxon>
        <taxon>Clostridia</taxon>
        <taxon>Eubacteriales</taxon>
        <taxon>Clostridiaceae</taxon>
        <taxon>Clostridium</taxon>
    </lineage>
</organism>
<keyword evidence="5 10" id="KW-0645">Protease</keyword>
<dbReference type="Pfam" id="PF02127">
    <property type="entry name" value="Peptidase_M18"/>
    <property type="match status" value="1"/>
</dbReference>
<dbReference type="PRINTS" id="PR00932">
    <property type="entry name" value="AMINO1PTASE"/>
</dbReference>
<dbReference type="CDD" id="cd05658">
    <property type="entry name" value="M18_DAP"/>
    <property type="match status" value="1"/>
</dbReference>
<dbReference type="PANTHER" id="PTHR28570">
    <property type="entry name" value="ASPARTYL AMINOPEPTIDASE"/>
    <property type="match status" value="1"/>
</dbReference>
<evidence type="ECO:0000256" key="9">
    <source>
        <dbReference type="ARBA" id="ARBA00023049"/>
    </source>
</evidence>
<evidence type="ECO:0000256" key="10">
    <source>
        <dbReference type="HAMAP-Rule" id="MF_00467"/>
    </source>
</evidence>
<feature type="binding site" evidence="10">
    <location>
        <position position="161"/>
    </location>
    <ligand>
        <name>Zn(2+)</name>
        <dbReference type="ChEBI" id="CHEBI:29105"/>
    </ligand>
</feature>
<feature type="binding site" evidence="10">
    <location>
        <position position="84"/>
    </location>
    <ligand>
        <name>Zn(2+)</name>
        <dbReference type="ChEBI" id="CHEBI:29105"/>
    </ligand>
</feature>
<evidence type="ECO:0000256" key="7">
    <source>
        <dbReference type="ARBA" id="ARBA00022801"/>
    </source>
</evidence>
<evidence type="ECO:0000256" key="1">
    <source>
        <dbReference type="ARBA" id="ARBA00001947"/>
    </source>
</evidence>